<comment type="caution">
    <text evidence="8">The sequence shown here is derived from an EMBL/GenBank/DDBJ whole genome shotgun (WGS) entry which is preliminary data.</text>
</comment>
<comment type="catalytic activity">
    <reaction evidence="3">
        <text>2 GTP = 3',3'-c-di-GMP + 2 diphosphate</text>
        <dbReference type="Rhea" id="RHEA:24898"/>
        <dbReference type="ChEBI" id="CHEBI:33019"/>
        <dbReference type="ChEBI" id="CHEBI:37565"/>
        <dbReference type="ChEBI" id="CHEBI:58805"/>
        <dbReference type="EC" id="2.7.7.65"/>
    </reaction>
</comment>
<dbReference type="FunFam" id="3.30.70.270:FF:000001">
    <property type="entry name" value="Diguanylate cyclase domain protein"/>
    <property type="match status" value="1"/>
</dbReference>
<keyword evidence="6" id="KW-1133">Transmembrane helix</keyword>
<dbReference type="InterPro" id="IPR029787">
    <property type="entry name" value="Nucleotide_cyclase"/>
</dbReference>
<keyword evidence="4" id="KW-0175">Coiled coil</keyword>
<organism evidence="8 9">
    <name type="scientific">Wenzhouxiangella sediminis</name>
    <dbReference type="NCBI Taxonomy" id="1792836"/>
    <lineage>
        <taxon>Bacteria</taxon>
        <taxon>Pseudomonadati</taxon>
        <taxon>Pseudomonadota</taxon>
        <taxon>Gammaproteobacteria</taxon>
        <taxon>Chromatiales</taxon>
        <taxon>Wenzhouxiangellaceae</taxon>
        <taxon>Wenzhouxiangella</taxon>
    </lineage>
</organism>
<dbReference type="Pfam" id="PF00990">
    <property type="entry name" value="GGDEF"/>
    <property type="match status" value="1"/>
</dbReference>
<dbReference type="CDD" id="cd01949">
    <property type="entry name" value="GGDEF"/>
    <property type="match status" value="1"/>
</dbReference>
<dbReference type="InterPro" id="IPR050469">
    <property type="entry name" value="Diguanylate_Cyclase"/>
</dbReference>
<dbReference type="SUPFAM" id="SSF63829">
    <property type="entry name" value="Calcium-dependent phosphotriesterase"/>
    <property type="match status" value="1"/>
</dbReference>
<dbReference type="Gene3D" id="3.30.70.270">
    <property type="match status" value="1"/>
</dbReference>
<accession>A0A3E1K7C7</accession>
<dbReference type="Pfam" id="PF07495">
    <property type="entry name" value="Y_Y_Y"/>
    <property type="match status" value="1"/>
</dbReference>
<feature type="domain" description="GGDEF" evidence="7">
    <location>
        <begin position="881"/>
        <end position="1020"/>
    </location>
</feature>
<dbReference type="InterPro" id="IPR043128">
    <property type="entry name" value="Rev_trsase/Diguanyl_cyclase"/>
</dbReference>
<dbReference type="InterPro" id="IPR011123">
    <property type="entry name" value="Y_Y_Y"/>
</dbReference>
<dbReference type="Gene3D" id="2.130.10.10">
    <property type="entry name" value="YVTN repeat-like/Quinoprotein amine dehydrogenase"/>
    <property type="match status" value="2"/>
</dbReference>
<dbReference type="InterPro" id="IPR011110">
    <property type="entry name" value="Reg_prop"/>
</dbReference>
<dbReference type="AlphaFoldDB" id="A0A3E1K7C7"/>
<name>A0A3E1K7C7_9GAMM</name>
<keyword evidence="6" id="KW-0472">Membrane</keyword>
<feature type="transmembrane region" description="Helical" evidence="6">
    <location>
        <begin position="787"/>
        <end position="807"/>
    </location>
</feature>
<evidence type="ECO:0000256" key="4">
    <source>
        <dbReference type="SAM" id="Coils"/>
    </source>
</evidence>
<dbReference type="PANTHER" id="PTHR45138">
    <property type="entry name" value="REGULATORY COMPONENTS OF SENSORY TRANSDUCTION SYSTEM"/>
    <property type="match status" value="1"/>
</dbReference>
<dbReference type="InterPro" id="IPR015943">
    <property type="entry name" value="WD40/YVTN_repeat-like_dom_sf"/>
</dbReference>
<dbReference type="EC" id="2.7.7.65" evidence="2"/>
<evidence type="ECO:0000256" key="6">
    <source>
        <dbReference type="SAM" id="Phobius"/>
    </source>
</evidence>
<dbReference type="OrthoDB" id="176203at2"/>
<dbReference type="PANTHER" id="PTHR45138:SF9">
    <property type="entry name" value="DIGUANYLATE CYCLASE DGCM-RELATED"/>
    <property type="match status" value="1"/>
</dbReference>
<dbReference type="Gene3D" id="2.60.40.10">
    <property type="entry name" value="Immunoglobulins"/>
    <property type="match status" value="1"/>
</dbReference>
<comment type="cofactor">
    <cofactor evidence="1">
        <name>Mg(2+)</name>
        <dbReference type="ChEBI" id="CHEBI:18420"/>
    </cofactor>
</comment>
<feature type="coiled-coil region" evidence="4">
    <location>
        <begin position="818"/>
        <end position="852"/>
    </location>
</feature>
<dbReference type="InterPro" id="IPR013783">
    <property type="entry name" value="Ig-like_fold"/>
</dbReference>
<evidence type="ECO:0000256" key="5">
    <source>
        <dbReference type="SAM" id="MobiDB-lite"/>
    </source>
</evidence>
<feature type="compositionally biased region" description="Basic and acidic residues" evidence="5">
    <location>
        <begin position="1"/>
        <end position="16"/>
    </location>
</feature>
<keyword evidence="6" id="KW-0812">Transmembrane</keyword>
<dbReference type="InterPro" id="IPR000160">
    <property type="entry name" value="GGDEF_dom"/>
</dbReference>
<evidence type="ECO:0000313" key="9">
    <source>
        <dbReference type="Proteomes" id="UP000260351"/>
    </source>
</evidence>
<evidence type="ECO:0000259" key="7">
    <source>
        <dbReference type="PROSITE" id="PS50887"/>
    </source>
</evidence>
<dbReference type="NCBIfam" id="TIGR00254">
    <property type="entry name" value="GGDEF"/>
    <property type="match status" value="1"/>
</dbReference>
<evidence type="ECO:0000256" key="1">
    <source>
        <dbReference type="ARBA" id="ARBA00001946"/>
    </source>
</evidence>
<proteinExistence type="predicted"/>
<dbReference type="SMART" id="SM00267">
    <property type="entry name" value="GGDEF"/>
    <property type="match status" value="1"/>
</dbReference>
<dbReference type="SUPFAM" id="SSF101898">
    <property type="entry name" value="NHL repeat"/>
    <property type="match status" value="1"/>
</dbReference>
<evidence type="ECO:0000256" key="3">
    <source>
        <dbReference type="ARBA" id="ARBA00034247"/>
    </source>
</evidence>
<sequence length="1055" mass="115897">MQPRRPELSLDRERPASRPCPDRGLPAMMAGRLLLAALWVVSGSAFAADDDSGVASERTLAVESYGLDAGLSQSSVISIAEDGNGFLWFGTQEGLHRFDGHRFDVLTHRPDTPDALISSTIDALAVDGDERMWLGSNDAGIEVIDLETLERWRFATEQGLSHLRVVDVAASPSGQSALVATAAGVDRIDLAGQRVTRLVARNGLIGLARFGESDWLAADRDCGLVFSDGRERQPDLPGSPECNAVAQAPDGTAWLATENGELVRVRPGNISVVSPPIRPNGGTPWVSSLYAEADGRLLIGDSKGGVLAWDPARPSQYTRWRMDIGDSEVTRIFRDSAGVLWIGTFADGLHRVLPLAETVLASGAPASDEPITWPEEIVWAVRRDERFSLLGTENGLYVRATGSEAWRQLPALAGIPILALAAETSGDGYWVGSYHGLWRWQPPEAPEPVVPGELPDERITDLVEHGGRLWITTQSGLAVLADGRLQPDLVPDVLRDPFLTTLRIDEDGSLWVGSNENGVYRFRPGESSEHFFAGSRERSSSSIWAIHLEDDRVWLASFGGGLLQLDREGSVQRQITTADGLPNNVVYRLLRDPAGRMWLSTNQGLAVLEPESGQVQQLGRRDGLVNQEFNAGAAWQGDDGMLYFGGMDGVDSVASSEFSFESPPARPVIDGLTIAHRQIGVLDAFDGLDAALPYARKLQLDHDNGIFALRMVALDFNAPGAARLRYRVEGLHDEWVQVHGPEAEFSVNYLSAGSYRLQVEAAGRDGQFRNAHALDIVLAPPPWRHPIAYAFYVLGLLGLLALIVWRVQRNMHNKRRQVEVLHQQVAERTAELQRLNEELQQSNRKLDQATRRDPLTGLSNRRDFLDWMEKARKNRDRRSRPRLLFLMIDIDDFKQINDQRGHAVGDRVLVAFGQRLGEFCRAEDILVRWGGEEFLLVVNDIDPARGAALAERICRAVSEQPLVTSNDEEVSVTCSIGYAAWPLLEQAGSPNSWEVSIDLADHALYTAKAAGKDGWRGLVAGPQTREDQIATALSTRELDELIERGLLETVSSSPS</sequence>
<keyword evidence="9" id="KW-1185">Reference proteome</keyword>
<dbReference type="SUPFAM" id="SSF55073">
    <property type="entry name" value="Nucleotide cyclase"/>
    <property type="match status" value="1"/>
</dbReference>
<evidence type="ECO:0000313" key="8">
    <source>
        <dbReference type="EMBL" id="RFF29932.1"/>
    </source>
</evidence>
<evidence type="ECO:0000256" key="2">
    <source>
        <dbReference type="ARBA" id="ARBA00012528"/>
    </source>
</evidence>
<dbReference type="PROSITE" id="PS50887">
    <property type="entry name" value="GGDEF"/>
    <property type="match status" value="1"/>
</dbReference>
<dbReference type="Pfam" id="PF07494">
    <property type="entry name" value="Reg_prop"/>
    <property type="match status" value="3"/>
</dbReference>
<gene>
    <name evidence="8" type="ORF">DZC52_10885</name>
</gene>
<dbReference type="GO" id="GO:0052621">
    <property type="term" value="F:diguanylate cyclase activity"/>
    <property type="evidence" value="ECO:0007669"/>
    <property type="project" value="UniProtKB-EC"/>
</dbReference>
<reference evidence="8 9" key="1">
    <citation type="submission" date="2018-08" db="EMBL/GenBank/DDBJ databases">
        <title>Wenzhouxiangella salilacus sp. nov., a novel bacterium isolated from a saline lake in Xinjiang Province, China.</title>
        <authorList>
            <person name="Han S."/>
        </authorList>
    </citation>
    <scope>NUCLEOTIDE SEQUENCE [LARGE SCALE GENOMIC DNA]</scope>
    <source>
        <strain evidence="8 9">XDB06</strain>
    </source>
</reference>
<feature type="region of interest" description="Disordered" evidence="5">
    <location>
        <begin position="1"/>
        <end position="23"/>
    </location>
</feature>
<protein>
    <recommendedName>
        <fullName evidence="2">diguanylate cyclase</fullName>
        <ecNumber evidence="2">2.7.7.65</ecNumber>
    </recommendedName>
</protein>
<dbReference type="EMBL" id="QUZK01000041">
    <property type="protein sequence ID" value="RFF29932.1"/>
    <property type="molecule type" value="Genomic_DNA"/>
</dbReference>
<dbReference type="Proteomes" id="UP000260351">
    <property type="component" value="Unassembled WGS sequence"/>
</dbReference>